<dbReference type="Pfam" id="PF01668">
    <property type="entry name" value="SmpB"/>
    <property type="match status" value="1"/>
</dbReference>
<comment type="caution">
    <text evidence="4">The sequence shown here is derived from an EMBL/GenBank/DDBJ whole genome shotgun (WGS) entry which is preliminary data.</text>
</comment>
<dbReference type="InterPro" id="IPR020081">
    <property type="entry name" value="SsrA-bd_prot_CS"/>
</dbReference>
<dbReference type="GO" id="GO:0070929">
    <property type="term" value="P:trans-translation"/>
    <property type="evidence" value="ECO:0007669"/>
    <property type="project" value="UniProtKB-UniRule"/>
</dbReference>
<dbReference type="PANTHER" id="PTHR30308">
    <property type="entry name" value="TMRNA-BINDING COMPONENT OF TRANS-TRANSLATION TAGGING COMPLEX"/>
    <property type="match status" value="1"/>
</dbReference>
<keyword evidence="1 3" id="KW-0963">Cytoplasm</keyword>
<sequence length="146" mass="16823">MEIVSTNKKARFNYEIIEKIEAGISLKGTEVKSVRNKNVSIGESYAQIKGDEVFLHNLHISPYEQGNRENHDPIRVRKLLLHKQEIKKLVSKIQLKGLSLVPLSIYLRKGKIKIELAVGRGKRLVDKRESMKKRAVEREIARIVKK</sequence>
<comment type="function">
    <text evidence="3">Required for rescue of stalled ribosomes mediated by trans-translation. Binds to transfer-messenger RNA (tmRNA), required for stable association of tmRNA with ribosomes. tmRNA and SmpB together mimic tRNA shape, replacing the anticodon stem-loop with SmpB. tmRNA is encoded by the ssrA gene; the 2 termini fold to resemble tRNA(Ala) and it encodes a 'tag peptide', a short internal open reading frame. During trans-translation Ala-aminoacylated tmRNA acts like a tRNA, entering the A-site of stalled ribosomes, displacing the stalled mRNA. The ribosome then switches to translate the ORF on the tmRNA; the nascent peptide is terminated with the 'tag peptide' encoded by the tmRNA and targeted for degradation. The ribosome is freed to recommence translation, which seems to be the essential function of trans-translation.</text>
</comment>
<gene>
    <name evidence="3" type="primary">smpB</name>
    <name evidence="4" type="ORF">SCABRO_00312</name>
</gene>
<evidence type="ECO:0000256" key="2">
    <source>
        <dbReference type="ARBA" id="ARBA00022884"/>
    </source>
</evidence>
<dbReference type="NCBIfam" id="NF003843">
    <property type="entry name" value="PRK05422.1"/>
    <property type="match status" value="1"/>
</dbReference>
<keyword evidence="2 3" id="KW-0694">RNA-binding</keyword>
<evidence type="ECO:0000256" key="3">
    <source>
        <dbReference type="HAMAP-Rule" id="MF_00023"/>
    </source>
</evidence>
<protein>
    <recommendedName>
        <fullName evidence="3">SsrA-binding protein</fullName>
    </recommendedName>
    <alternativeName>
        <fullName evidence="3">Small protein B</fullName>
    </alternativeName>
</protein>
<reference evidence="4 5" key="1">
    <citation type="submission" date="2014-10" db="EMBL/GenBank/DDBJ databases">
        <title>Draft genome of anammox bacterium scalindua brodae, obtained using differential coverage binning of sequence data from two enrichment reactors.</title>
        <authorList>
            <person name="Speth D.R."/>
            <person name="Russ L."/>
            <person name="Kartal B."/>
            <person name="Op den Camp H.J."/>
            <person name="Dutilh B.E."/>
            <person name="Jetten M.S."/>
        </authorList>
    </citation>
    <scope>NUCLEOTIDE SEQUENCE [LARGE SCALE GENOMIC DNA]</scope>
    <source>
        <strain evidence="4">RU1</strain>
    </source>
</reference>
<dbReference type="PANTHER" id="PTHR30308:SF2">
    <property type="entry name" value="SSRA-BINDING PROTEIN"/>
    <property type="match status" value="1"/>
</dbReference>
<dbReference type="PROSITE" id="PS01317">
    <property type="entry name" value="SSRP"/>
    <property type="match status" value="1"/>
</dbReference>
<comment type="similarity">
    <text evidence="3">Belongs to the SmpB family.</text>
</comment>
<dbReference type="InterPro" id="IPR023620">
    <property type="entry name" value="SmpB"/>
</dbReference>
<dbReference type="PATRIC" id="fig|237368.3.peg.343"/>
<proteinExistence type="inferred from homology"/>
<dbReference type="Gene3D" id="2.40.280.10">
    <property type="match status" value="1"/>
</dbReference>
<evidence type="ECO:0000313" key="4">
    <source>
        <dbReference type="EMBL" id="KHE93929.1"/>
    </source>
</evidence>
<comment type="subcellular location">
    <subcellularLocation>
        <location evidence="3">Cytoplasm</location>
    </subcellularLocation>
    <text evidence="3">The tmRNA-SmpB complex associates with stalled 70S ribosomes.</text>
</comment>
<dbReference type="Proteomes" id="UP000030652">
    <property type="component" value="Unassembled WGS sequence"/>
</dbReference>
<dbReference type="CDD" id="cd09294">
    <property type="entry name" value="SmpB"/>
    <property type="match status" value="1"/>
</dbReference>
<dbReference type="SUPFAM" id="SSF74982">
    <property type="entry name" value="Small protein B (SmpB)"/>
    <property type="match status" value="1"/>
</dbReference>
<dbReference type="InterPro" id="IPR000037">
    <property type="entry name" value="SsrA-bd_prot"/>
</dbReference>
<evidence type="ECO:0000256" key="1">
    <source>
        <dbReference type="ARBA" id="ARBA00022490"/>
    </source>
</evidence>
<accession>A0A0B0EMU8</accession>
<dbReference type="NCBIfam" id="TIGR00086">
    <property type="entry name" value="smpB"/>
    <property type="match status" value="1"/>
</dbReference>
<dbReference type="EMBL" id="JRYO01000028">
    <property type="protein sequence ID" value="KHE93929.1"/>
    <property type="molecule type" value="Genomic_DNA"/>
</dbReference>
<dbReference type="GO" id="GO:0070930">
    <property type="term" value="P:trans-translation-dependent protein tagging"/>
    <property type="evidence" value="ECO:0007669"/>
    <property type="project" value="TreeGrafter"/>
</dbReference>
<organism evidence="4 5">
    <name type="scientific">Candidatus Scalindua brodae</name>
    <dbReference type="NCBI Taxonomy" id="237368"/>
    <lineage>
        <taxon>Bacteria</taxon>
        <taxon>Pseudomonadati</taxon>
        <taxon>Planctomycetota</taxon>
        <taxon>Candidatus Brocadiia</taxon>
        <taxon>Candidatus Brocadiales</taxon>
        <taxon>Candidatus Scalinduaceae</taxon>
        <taxon>Candidatus Scalindua</taxon>
    </lineage>
</organism>
<dbReference type="eggNOG" id="COG0691">
    <property type="taxonomic scope" value="Bacteria"/>
</dbReference>
<dbReference type="GO" id="GO:0003723">
    <property type="term" value="F:RNA binding"/>
    <property type="evidence" value="ECO:0007669"/>
    <property type="project" value="UniProtKB-UniRule"/>
</dbReference>
<dbReference type="GO" id="GO:0005829">
    <property type="term" value="C:cytosol"/>
    <property type="evidence" value="ECO:0007669"/>
    <property type="project" value="TreeGrafter"/>
</dbReference>
<dbReference type="HAMAP" id="MF_00023">
    <property type="entry name" value="SmpB"/>
    <property type="match status" value="1"/>
</dbReference>
<name>A0A0B0EMU8_9BACT</name>
<dbReference type="AlphaFoldDB" id="A0A0B0EMU8"/>
<evidence type="ECO:0000313" key="5">
    <source>
        <dbReference type="Proteomes" id="UP000030652"/>
    </source>
</evidence>